<sequence>MNLGPNAKEALKQQEPTYRIAPNFTTRPFPDGPLELGTLVEDIKEYYPINQGTDRVPIPDGQRYSDTKEDINASVKSSLGGEAGLLARVLDRGIGGELSLKGQRNDEDVYNIQKLETCLRLSDVKDYLDRGNYELPVYPITGLKIAWGATVSAERVRGSGADASIGFTVPGAPVNVSVGAKAGKIYHTKKLWSSEKAVNVERVRKGAVLVDDDQPIEVEDDEAEDEFVIADMDDEELAGLVKYTVQSSDIQNEAWYVPADVA</sequence>
<gene>
    <name evidence="1" type="ORF">K469DRAFT_732140</name>
</gene>
<dbReference type="EMBL" id="ML994680">
    <property type="protein sequence ID" value="KAF2177973.1"/>
    <property type="molecule type" value="Genomic_DNA"/>
</dbReference>
<evidence type="ECO:0000313" key="1">
    <source>
        <dbReference type="EMBL" id="KAF2177973.1"/>
    </source>
</evidence>
<name>A0A6A6DG93_9PEZI</name>
<evidence type="ECO:0000313" key="2">
    <source>
        <dbReference type="Proteomes" id="UP000800200"/>
    </source>
</evidence>
<proteinExistence type="predicted"/>
<accession>A0A6A6DG93</accession>
<organism evidence="1 2">
    <name type="scientific">Zopfia rhizophila CBS 207.26</name>
    <dbReference type="NCBI Taxonomy" id="1314779"/>
    <lineage>
        <taxon>Eukaryota</taxon>
        <taxon>Fungi</taxon>
        <taxon>Dikarya</taxon>
        <taxon>Ascomycota</taxon>
        <taxon>Pezizomycotina</taxon>
        <taxon>Dothideomycetes</taxon>
        <taxon>Dothideomycetes incertae sedis</taxon>
        <taxon>Zopfiaceae</taxon>
        <taxon>Zopfia</taxon>
    </lineage>
</organism>
<dbReference type="OrthoDB" id="4500473at2759"/>
<dbReference type="AlphaFoldDB" id="A0A6A6DG93"/>
<protein>
    <submittedName>
        <fullName evidence="1">Uncharacterized protein</fullName>
    </submittedName>
</protein>
<reference evidence="1" key="1">
    <citation type="journal article" date="2020" name="Stud. Mycol.">
        <title>101 Dothideomycetes genomes: a test case for predicting lifestyles and emergence of pathogens.</title>
        <authorList>
            <person name="Haridas S."/>
            <person name="Albert R."/>
            <person name="Binder M."/>
            <person name="Bloem J."/>
            <person name="Labutti K."/>
            <person name="Salamov A."/>
            <person name="Andreopoulos B."/>
            <person name="Baker S."/>
            <person name="Barry K."/>
            <person name="Bills G."/>
            <person name="Bluhm B."/>
            <person name="Cannon C."/>
            <person name="Castanera R."/>
            <person name="Culley D."/>
            <person name="Daum C."/>
            <person name="Ezra D."/>
            <person name="Gonzalez J."/>
            <person name="Henrissat B."/>
            <person name="Kuo A."/>
            <person name="Liang C."/>
            <person name="Lipzen A."/>
            <person name="Lutzoni F."/>
            <person name="Magnuson J."/>
            <person name="Mondo S."/>
            <person name="Nolan M."/>
            <person name="Ohm R."/>
            <person name="Pangilinan J."/>
            <person name="Park H.-J."/>
            <person name="Ramirez L."/>
            <person name="Alfaro M."/>
            <person name="Sun H."/>
            <person name="Tritt A."/>
            <person name="Yoshinaga Y."/>
            <person name="Zwiers L.-H."/>
            <person name="Turgeon B."/>
            <person name="Goodwin S."/>
            <person name="Spatafora J."/>
            <person name="Crous P."/>
            <person name="Grigoriev I."/>
        </authorList>
    </citation>
    <scope>NUCLEOTIDE SEQUENCE</scope>
    <source>
        <strain evidence="1">CBS 207.26</strain>
    </source>
</reference>
<dbReference type="Proteomes" id="UP000800200">
    <property type="component" value="Unassembled WGS sequence"/>
</dbReference>
<keyword evidence="2" id="KW-1185">Reference proteome</keyword>